<proteinExistence type="predicted"/>
<gene>
    <name evidence="3" type="ORF">GXW71_33560</name>
</gene>
<evidence type="ECO:0000256" key="2">
    <source>
        <dbReference type="SAM" id="SignalP"/>
    </source>
</evidence>
<name>A0ABS5FA05_9PROT</name>
<feature type="non-terminal residue" evidence="3">
    <location>
        <position position="102"/>
    </location>
</feature>
<reference evidence="4" key="1">
    <citation type="journal article" date="2021" name="Syst. Appl. Microbiol.">
        <title>Roseomonas hellenica sp. nov., isolated from roots of wild-growing Alkanna tinctoria.</title>
        <authorList>
            <person name="Rat A."/>
            <person name="Naranjo H.D."/>
            <person name="Lebbe L."/>
            <person name="Cnockaert M."/>
            <person name="Krigas N."/>
            <person name="Grigoriadou K."/>
            <person name="Maloupa E."/>
            <person name="Willems A."/>
        </authorList>
    </citation>
    <scope>NUCLEOTIDE SEQUENCE [LARGE SCALE GENOMIC DNA]</scope>
    <source>
        <strain evidence="4">LMG 31523</strain>
    </source>
</reference>
<evidence type="ECO:0000313" key="3">
    <source>
        <dbReference type="EMBL" id="MBR0669326.1"/>
    </source>
</evidence>
<evidence type="ECO:0000256" key="1">
    <source>
        <dbReference type="SAM" id="MobiDB-lite"/>
    </source>
</evidence>
<dbReference type="RefSeq" id="WP_211858253.1">
    <property type="nucleotide sequence ID" value="NZ_JAAGBB010000099.1"/>
</dbReference>
<organism evidence="3 4">
    <name type="scientific">Plastoroseomonas hellenica</name>
    <dbReference type="NCBI Taxonomy" id="2687306"/>
    <lineage>
        <taxon>Bacteria</taxon>
        <taxon>Pseudomonadati</taxon>
        <taxon>Pseudomonadota</taxon>
        <taxon>Alphaproteobacteria</taxon>
        <taxon>Acetobacterales</taxon>
        <taxon>Acetobacteraceae</taxon>
        <taxon>Plastoroseomonas</taxon>
    </lineage>
</organism>
<feature type="compositionally biased region" description="Low complexity" evidence="1">
    <location>
        <begin position="32"/>
        <end position="64"/>
    </location>
</feature>
<feature type="chain" id="PRO_5046111009" evidence="2">
    <location>
        <begin position="21"/>
        <end position="102"/>
    </location>
</feature>
<feature type="compositionally biased region" description="Polar residues" evidence="1">
    <location>
        <begin position="84"/>
        <end position="102"/>
    </location>
</feature>
<protein>
    <submittedName>
        <fullName evidence="3">Uncharacterized protein</fullName>
    </submittedName>
</protein>
<comment type="caution">
    <text evidence="3">The sequence shown here is derived from an EMBL/GenBank/DDBJ whole genome shotgun (WGS) entry which is preliminary data.</text>
</comment>
<feature type="region of interest" description="Disordered" evidence="1">
    <location>
        <begin position="32"/>
        <end position="102"/>
    </location>
</feature>
<evidence type="ECO:0000313" key="4">
    <source>
        <dbReference type="Proteomes" id="UP001196870"/>
    </source>
</evidence>
<keyword evidence="2" id="KW-0732">Signal</keyword>
<dbReference type="Proteomes" id="UP001196870">
    <property type="component" value="Unassembled WGS sequence"/>
</dbReference>
<dbReference type="EMBL" id="JAAGBB010000099">
    <property type="protein sequence ID" value="MBR0669326.1"/>
    <property type="molecule type" value="Genomic_DNA"/>
</dbReference>
<keyword evidence="4" id="KW-1185">Reference proteome</keyword>
<accession>A0ABS5FA05</accession>
<sequence>MKPIMMAAMLSLASFGLVQAQPAPQVQLAELAWQQQPAQEPAPTPQWQTSEASEAAPTPQAAPARQDPLAAQADRADTGVVPSSEGSFARQQAAQYNQDPGE</sequence>
<feature type="signal peptide" evidence="2">
    <location>
        <begin position="1"/>
        <end position="20"/>
    </location>
</feature>